<organism evidence="4 5">
    <name type="scientific">Sunxiuqinia dokdonensis</name>
    <dbReference type="NCBI Taxonomy" id="1409788"/>
    <lineage>
        <taxon>Bacteria</taxon>
        <taxon>Pseudomonadati</taxon>
        <taxon>Bacteroidota</taxon>
        <taxon>Bacteroidia</taxon>
        <taxon>Marinilabiliales</taxon>
        <taxon>Prolixibacteraceae</taxon>
        <taxon>Sunxiuqinia</taxon>
    </lineage>
</organism>
<keyword evidence="5" id="KW-1185">Reference proteome</keyword>
<keyword evidence="3" id="KW-1133">Transmembrane helix</keyword>
<feature type="coiled-coil region" evidence="1">
    <location>
        <begin position="56"/>
        <end position="83"/>
    </location>
</feature>
<dbReference type="Proteomes" id="UP000036958">
    <property type="component" value="Unassembled WGS sequence"/>
</dbReference>
<accession>A0A0L8V257</accession>
<evidence type="ECO:0000256" key="3">
    <source>
        <dbReference type="SAM" id="Phobius"/>
    </source>
</evidence>
<sequence>MSAKDNTSGKSKNRRNGLKSFLGGSLLASEKVMRQMPFVFFVAFLGILMISNRYWSEKTIRRMEAVQDSIKELRAESVTWETELMKMNRPSEIVEKVKSSGLDLQEASEPARKLKVEKADRE</sequence>
<comment type="caution">
    <text evidence="4">The sequence shown here is derived from an EMBL/GenBank/DDBJ whole genome shotgun (WGS) entry which is preliminary data.</text>
</comment>
<gene>
    <name evidence="4" type="ORF">NC99_46680</name>
</gene>
<evidence type="ECO:0000256" key="2">
    <source>
        <dbReference type="SAM" id="MobiDB-lite"/>
    </source>
</evidence>
<name>A0A0L8V257_9BACT</name>
<dbReference type="AlphaFoldDB" id="A0A0L8V257"/>
<feature type="compositionally biased region" description="Basic and acidic residues" evidence="2">
    <location>
        <begin position="109"/>
        <end position="122"/>
    </location>
</feature>
<evidence type="ECO:0008006" key="6">
    <source>
        <dbReference type="Google" id="ProtNLM"/>
    </source>
</evidence>
<evidence type="ECO:0000313" key="4">
    <source>
        <dbReference type="EMBL" id="KOH42501.1"/>
    </source>
</evidence>
<dbReference type="EMBL" id="LGIA01000225">
    <property type="protein sequence ID" value="KOH42501.1"/>
    <property type="molecule type" value="Genomic_DNA"/>
</dbReference>
<keyword evidence="3" id="KW-0472">Membrane</keyword>
<keyword evidence="1" id="KW-0175">Coiled coil</keyword>
<protein>
    <recommendedName>
        <fullName evidence="6">Cell division protein FtsL</fullName>
    </recommendedName>
</protein>
<dbReference type="OrthoDB" id="1082825at2"/>
<dbReference type="InterPro" id="IPR045755">
    <property type="entry name" value="FtsL-like"/>
</dbReference>
<dbReference type="STRING" id="1409788.NC99_46680"/>
<proteinExistence type="predicted"/>
<feature type="transmembrane region" description="Helical" evidence="3">
    <location>
        <begin position="36"/>
        <end position="55"/>
    </location>
</feature>
<reference evidence="5" key="1">
    <citation type="submission" date="2015-07" db="EMBL/GenBank/DDBJ databases">
        <title>Genome sequencing of Sunxiuqinia dokdonensis strain SK.</title>
        <authorList>
            <person name="Ahn S."/>
            <person name="Kim B.-C."/>
        </authorList>
    </citation>
    <scope>NUCLEOTIDE SEQUENCE [LARGE SCALE GENOMIC DNA]</scope>
    <source>
        <strain evidence="5">SK</strain>
    </source>
</reference>
<dbReference type="RefSeq" id="WP_053189053.1">
    <property type="nucleotide sequence ID" value="NZ_LGIA01000225.1"/>
</dbReference>
<feature type="region of interest" description="Disordered" evidence="2">
    <location>
        <begin position="99"/>
        <end position="122"/>
    </location>
</feature>
<keyword evidence="3" id="KW-0812">Transmembrane</keyword>
<evidence type="ECO:0000256" key="1">
    <source>
        <dbReference type="SAM" id="Coils"/>
    </source>
</evidence>
<dbReference type="Pfam" id="PF19579">
    <property type="entry name" value="FtsL_2"/>
    <property type="match status" value="1"/>
</dbReference>
<evidence type="ECO:0000313" key="5">
    <source>
        <dbReference type="Proteomes" id="UP000036958"/>
    </source>
</evidence>